<reference evidence="3" key="1">
    <citation type="journal article" date="2019" name="Phycologia">
        <title>Chloroplast and mitochondrial genomes of Balbiania investiens (Balbianiales, Nemaliophycidae).</title>
        <authorList>
            <person name="Evans J.R."/>
            <person name="StAmour N."/>
            <person name="Verbruggen H."/>
            <person name="Salomaki E.D."/>
            <person name="Vis M.L."/>
        </authorList>
    </citation>
    <scope>NUCLEOTIDE SEQUENCE</scope>
</reference>
<dbReference type="GO" id="GO:0003697">
    <property type="term" value="F:single-stranded DNA binding"/>
    <property type="evidence" value="ECO:0007669"/>
    <property type="project" value="InterPro"/>
</dbReference>
<accession>A0A4D6BL44</accession>
<evidence type="ECO:0000256" key="2">
    <source>
        <dbReference type="PROSITE-ProRule" id="PRU00252"/>
    </source>
</evidence>
<keyword evidence="3" id="KW-0934">Plastid</keyword>
<dbReference type="PROSITE" id="PS50935">
    <property type="entry name" value="SSB"/>
    <property type="match status" value="1"/>
</dbReference>
<dbReference type="SUPFAM" id="SSF50249">
    <property type="entry name" value="Nucleic acid-binding proteins"/>
    <property type="match status" value="1"/>
</dbReference>
<dbReference type="RefSeq" id="YP_009628891.1">
    <property type="nucleotide sequence ID" value="NC_042171.1"/>
</dbReference>
<protein>
    <recommendedName>
        <fullName evidence="4">Single-stranded DNA binding protein</fullName>
    </recommendedName>
</protein>
<evidence type="ECO:0000313" key="3">
    <source>
        <dbReference type="EMBL" id="QBX88674.1"/>
    </source>
</evidence>
<dbReference type="AlphaFoldDB" id="A0A4D6BL44"/>
<dbReference type="Gene3D" id="2.40.50.140">
    <property type="entry name" value="Nucleic acid-binding proteins"/>
    <property type="match status" value="1"/>
</dbReference>
<sequence length="102" mass="11943">MNTCFLTAQIATTPKQYLSYKEQKFIKFTLKIPNPKKGRAFYYMNAIAKGECSKNLLNWYRRGDYIIIEGHLSHMLIKYKAAENIKIIQIHIIKEFPTGLDL</sequence>
<dbReference type="InterPro" id="IPR000424">
    <property type="entry name" value="Primosome_PriB/ssb"/>
</dbReference>
<organism evidence="3">
    <name type="scientific">Balbiania investiens</name>
    <dbReference type="NCBI Taxonomy" id="111861"/>
    <lineage>
        <taxon>Eukaryota</taxon>
        <taxon>Rhodophyta</taxon>
        <taxon>Florideophyceae</taxon>
        <taxon>Nemaliophycidae</taxon>
        <taxon>Balbianiales</taxon>
        <taxon>Balbianiaceae</taxon>
        <taxon>Balbiania</taxon>
    </lineage>
</organism>
<gene>
    <name evidence="3" type="primary">ycf41</name>
</gene>
<dbReference type="GeneID" id="40138833"/>
<proteinExistence type="predicted"/>
<dbReference type="InterPro" id="IPR012340">
    <property type="entry name" value="NA-bd_OB-fold"/>
</dbReference>
<evidence type="ECO:0008006" key="4">
    <source>
        <dbReference type="Google" id="ProtNLM"/>
    </source>
</evidence>
<keyword evidence="1 2" id="KW-0238">DNA-binding</keyword>
<evidence type="ECO:0000256" key="1">
    <source>
        <dbReference type="ARBA" id="ARBA00023125"/>
    </source>
</evidence>
<geneLocation type="plastid" evidence="3"/>
<name>A0A4D6BL44_9FLOR</name>
<dbReference type="EMBL" id="MH026108">
    <property type="protein sequence ID" value="QBX88674.1"/>
    <property type="molecule type" value="Genomic_DNA"/>
</dbReference>